<dbReference type="GO" id="GO:0009881">
    <property type="term" value="F:photoreceptor activity"/>
    <property type="evidence" value="ECO:0007669"/>
    <property type="project" value="UniProtKB-KW"/>
</dbReference>
<dbReference type="GO" id="GO:0016020">
    <property type="term" value="C:membrane"/>
    <property type="evidence" value="ECO:0007669"/>
    <property type="project" value="UniProtKB-SubCell"/>
</dbReference>
<reference evidence="17 18" key="1">
    <citation type="submission" date="2018-04" db="EMBL/GenBank/DDBJ databases">
        <title>The genome of golden apple snail Pomacea canaliculata provides insight into stress tolerance and invasive adaptation.</title>
        <authorList>
            <person name="Liu C."/>
            <person name="Liu B."/>
            <person name="Ren Y."/>
            <person name="Zhang Y."/>
            <person name="Wang H."/>
            <person name="Li S."/>
            <person name="Jiang F."/>
            <person name="Yin L."/>
            <person name="Zhang G."/>
            <person name="Qian W."/>
            <person name="Fan W."/>
        </authorList>
    </citation>
    <scope>NUCLEOTIDE SEQUENCE [LARGE SCALE GENOMIC DNA]</scope>
    <source>
        <strain evidence="17">SZHN2017</strain>
        <tissue evidence="17">Muscle</tissue>
    </source>
</reference>
<evidence type="ECO:0000256" key="8">
    <source>
        <dbReference type="ARBA" id="ARBA00023040"/>
    </source>
</evidence>
<evidence type="ECO:0000256" key="2">
    <source>
        <dbReference type="ARBA" id="ARBA00022543"/>
    </source>
</evidence>
<feature type="transmembrane region" description="Helical" evidence="15">
    <location>
        <begin position="204"/>
        <end position="231"/>
    </location>
</feature>
<dbReference type="PROSITE" id="PS00238">
    <property type="entry name" value="OPSIN"/>
    <property type="match status" value="1"/>
</dbReference>
<keyword evidence="9 15" id="KW-0472">Membrane</keyword>
<gene>
    <name evidence="17" type="ORF">C0Q70_00037</name>
</gene>
<comment type="caution">
    <text evidence="15">Lacks conserved residue(s) required for the propagation of feature annotation.</text>
</comment>
<evidence type="ECO:0000256" key="5">
    <source>
        <dbReference type="ARBA" id="ARBA00022925"/>
    </source>
</evidence>
<keyword evidence="11" id="KW-1015">Disulfide bond</keyword>
<evidence type="ECO:0000256" key="14">
    <source>
        <dbReference type="ARBA" id="ARBA00023288"/>
    </source>
</evidence>
<keyword evidence="8 15" id="KW-0297">G-protein coupled receptor</keyword>
<sequence length="380" mass="42915">MTTALATTTEMVSNTTHIYDTYDLFIHPHWKQFPLIPEAWHYAIGVYITIVGISGVFGNLLVIYIFGTTKSLRTPSNMFIVNLALSDLTFSAVNGFPLLTISAFNKRWFFGKVACEFYGLIGGIFGLMSIDTMAVIAIDRYNVIARPLKASRSLGYRKAFIMIVMVWVWSLIWTLPPLFGWGAYIPEGFQTSCTFDYLTRTDYFRSYIMCLYICGFAMPLGIIMFCYFFIYRAVAKHEKEMGKMAKKLNAEIRQGAAAQGSEIKTAKIAMTIITTYLISWLPYATIALIAQFGPAEYVTPYLSELPVMFAKASAMHNPIIYALSHPKFREVLDTRFPWLLCCCRFSQKEKDAAANTKSQMTRADSVNSNVVGGNYSNMSR</sequence>
<dbReference type="CDD" id="cd15337">
    <property type="entry name" value="7tmA_Opsin_Gq_invertebrates"/>
    <property type="match status" value="1"/>
</dbReference>
<dbReference type="Pfam" id="PF00001">
    <property type="entry name" value="7tm_1"/>
    <property type="match status" value="1"/>
</dbReference>
<evidence type="ECO:0000313" key="18">
    <source>
        <dbReference type="Proteomes" id="UP000245119"/>
    </source>
</evidence>
<dbReference type="STRING" id="400727.A0A2T7PVN7"/>
<evidence type="ECO:0000256" key="10">
    <source>
        <dbReference type="ARBA" id="ARBA00023139"/>
    </source>
</evidence>
<keyword evidence="5 15" id="KW-0681">Retinal protein</keyword>
<evidence type="ECO:0000256" key="11">
    <source>
        <dbReference type="ARBA" id="ARBA00023157"/>
    </source>
</evidence>
<dbReference type="PRINTS" id="PR00238">
    <property type="entry name" value="OPSIN"/>
</dbReference>
<feature type="transmembrane region" description="Helical" evidence="15">
    <location>
        <begin position="79"/>
        <end position="105"/>
    </location>
</feature>
<evidence type="ECO:0000313" key="17">
    <source>
        <dbReference type="EMBL" id="PVD37447.1"/>
    </source>
</evidence>
<evidence type="ECO:0000256" key="13">
    <source>
        <dbReference type="ARBA" id="ARBA00023224"/>
    </source>
</evidence>
<protein>
    <recommendedName>
        <fullName evidence="16">G-protein coupled receptors family 1 profile domain-containing protein</fullName>
    </recommendedName>
</protein>
<evidence type="ECO:0000256" key="3">
    <source>
        <dbReference type="ARBA" id="ARBA00022606"/>
    </source>
</evidence>
<name>A0A2T7PVN7_POMCA</name>
<keyword evidence="2 15" id="KW-0600">Photoreceptor protein</keyword>
<dbReference type="PROSITE" id="PS50262">
    <property type="entry name" value="G_PROTEIN_RECEP_F1_2"/>
    <property type="match status" value="1"/>
</dbReference>
<dbReference type="InterPro" id="IPR017452">
    <property type="entry name" value="GPCR_Rhodpsn_7TM"/>
</dbReference>
<comment type="subcellular location">
    <subcellularLocation>
        <location evidence="1 15">Membrane</location>
        <topology evidence="1 15">Multi-pass membrane protein</topology>
    </subcellularLocation>
</comment>
<evidence type="ECO:0000256" key="4">
    <source>
        <dbReference type="ARBA" id="ARBA00022692"/>
    </source>
</evidence>
<dbReference type="PANTHER" id="PTHR24240">
    <property type="entry name" value="OPSIN"/>
    <property type="match status" value="1"/>
</dbReference>
<keyword evidence="12 15" id="KW-0675">Receptor</keyword>
<dbReference type="Proteomes" id="UP000245119">
    <property type="component" value="Linkage Group LG1"/>
</dbReference>
<comment type="caution">
    <text evidence="17">The sequence shown here is derived from an EMBL/GenBank/DDBJ whole genome shotgun (WGS) entry which is preliminary data.</text>
</comment>
<dbReference type="SUPFAM" id="SSF81321">
    <property type="entry name" value="Family A G protein-coupled receptor-like"/>
    <property type="match status" value="1"/>
</dbReference>
<dbReference type="AlphaFoldDB" id="A0A2T7PVN7"/>
<keyword evidence="3 15" id="KW-0716">Sensory transduction</keyword>
<dbReference type="GO" id="GO:0004930">
    <property type="term" value="F:G protein-coupled receptor activity"/>
    <property type="evidence" value="ECO:0007669"/>
    <property type="project" value="UniProtKB-KW"/>
</dbReference>
<feature type="transmembrane region" description="Helical" evidence="15">
    <location>
        <begin position="117"/>
        <end position="138"/>
    </location>
</feature>
<dbReference type="PROSITE" id="PS00237">
    <property type="entry name" value="G_PROTEIN_RECEP_F1_1"/>
    <property type="match status" value="1"/>
</dbReference>
<dbReference type="InterPro" id="IPR050125">
    <property type="entry name" value="GPCR_opsins"/>
</dbReference>
<accession>A0A2T7PVN7</accession>
<feature type="transmembrane region" description="Helical" evidence="15">
    <location>
        <begin position="159"/>
        <end position="184"/>
    </location>
</feature>
<dbReference type="FunFam" id="1.20.1070.10:FF:000044">
    <property type="entry name" value="Opsin, ultraviolet-sensitive"/>
    <property type="match status" value="1"/>
</dbReference>
<evidence type="ECO:0000256" key="9">
    <source>
        <dbReference type="ARBA" id="ARBA00023136"/>
    </source>
</evidence>
<keyword evidence="10" id="KW-0564">Palmitate</keyword>
<evidence type="ECO:0000256" key="15">
    <source>
        <dbReference type="RuleBase" id="RU004951"/>
    </source>
</evidence>
<dbReference type="OrthoDB" id="9996086at2759"/>
<evidence type="ECO:0000259" key="16">
    <source>
        <dbReference type="PROSITE" id="PS50262"/>
    </source>
</evidence>
<dbReference type="GO" id="GO:0007602">
    <property type="term" value="P:phototransduction"/>
    <property type="evidence" value="ECO:0007669"/>
    <property type="project" value="UniProtKB-KW"/>
</dbReference>
<keyword evidence="7 15" id="KW-0157">Chromophore</keyword>
<feature type="domain" description="G-protein coupled receptors family 1 profile" evidence="16">
    <location>
        <begin position="58"/>
        <end position="321"/>
    </location>
</feature>
<dbReference type="EMBL" id="PZQS01000001">
    <property type="protein sequence ID" value="PVD37447.1"/>
    <property type="molecule type" value="Genomic_DNA"/>
</dbReference>
<dbReference type="SMART" id="SM01381">
    <property type="entry name" value="7TM_GPCR_Srsx"/>
    <property type="match status" value="1"/>
</dbReference>
<evidence type="ECO:0000256" key="12">
    <source>
        <dbReference type="ARBA" id="ARBA00023170"/>
    </source>
</evidence>
<dbReference type="InterPro" id="IPR027430">
    <property type="entry name" value="Retinal_BS"/>
</dbReference>
<keyword evidence="4 15" id="KW-0812">Transmembrane</keyword>
<keyword evidence="18" id="KW-1185">Reference proteome</keyword>
<dbReference type="PRINTS" id="PR00237">
    <property type="entry name" value="GPCRRHODOPSN"/>
</dbReference>
<proteinExistence type="inferred from homology"/>
<keyword evidence="14" id="KW-0449">Lipoprotein</keyword>
<dbReference type="InterPro" id="IPR001760">
    <property type="entry name" value="Opsin"/>
</dbReference>
<dbReference type="Gene3D" id="1.20.1070.10">
    <property type="entry name" value="Rhodopsin 7-helix transmembrane proteins"/>
    <property type="match status" value="1"/>
</dbReference>
<keyword evidence="13 15" id="KW-0807">Transducer</keyword>
<keyword evidence="6 15" id="KW-1133">Transmembrane helix</keyword>
<organism evidence="17 18">
    <name type="scientific">Pomacea canaliculata</name>
    <name type="common">Golden apple snail</name>
    <dbReference type="NCBI Taxonomy" id="400727"/>
    <lineage>
        <taxon>Eukaryota</taxon>
        <taxon>Metazoa</taxon>
        <taxon>Spiralia</taxon>
        <taxon>Lophotrochozoa</taxon>
        <taxon>Mollusca</taxon>
        <taxon>Gastropoda</taxon>
        <taxon>Caenogastropoda</taxon>
        <taxon>Architaenioglossa</taxon>
        <taxon>Ampullarioidea</taxon>
        <taxon>Ampullariidae</taxon>
        <taxon>Pomacea</taxon>
    </lineage>
</organism>
<evidence type="ECO:0000256" key="6">
    <source>
        <dbReference type="ARBA" id="ARBA00022989"/>
    </source>
</evidence>
<evidence type="ECO:0000256" key="1">
    <source>
        <dbReference type="ARBA" id="ARBA00004141"/>
    </source>
</evidence>
<evidence type="ECO:0000256" key="7">
    <source>
        <dbReference type="ARBA" id="ARBA00022991"/>
    </source>
</evidence>
<dbReference type="InterPro" id="IPR000276">
    <property type="entry name" value="GPCR_Rhodpsn"/>
</dbReference>
<comment type="similarity">
    <text evidence="15">Belongs to the G-protein coupled receptor 1 family. Opsin subfamily.</text>
</comment>
<feature type="transmembrane region" description="Helical" evidence="15">
    <location>
        <begin position="39"/>
        <end position="67"/>
    </location>
</feature>
<dbReference type="GO" id="GO:0007601">
    <property type="term" value="P:visual perception"/>
    <property type="evidence" value="ECO:0007669"/>
    <property type="project" value="InterPro"/>
</dbReference>